<organism evidence="1">
    <name type="scientific">marine sediment metagenome</name>
    <dbReference type="NCBI Taxonomy" id="412755"/>
    <lineage>
        <taxon>unclassified sequences</taxon>
        <taxon>metagenomes</taxon>
        <taxon>ecological metagenomes</taxon>
    </lineage>
</organism>
<sequence>MILNMRIRLDKNEMFKPPPKEIIDPVKESIENINRYTPQVKVEELIELISDYTKAPPSIRAVVGPSLIILNSIFGL</sequence>
<comment type="caution">
    <text evidence="1">The sequence shown here is derived from an EMBL/GenBank/DDBJ whole genome shotgun (WGS) entry which is preliminary data.</text>
</comment>
<accession>X1HPU3</accession>
<dbReference type="SUPFAM" id="SSF53383">
    <property type="entry name" value="PLP-dependent transferases"/>
    <property type="match status" value="1"/>
</dbReference>
<protein>
    <submittedName>
        <fullName evidence="1">Uncharacterized protein</fullName>
    </submittedName>
</protein>
<proteinExistence type="predicted"/>
<dbReference type="EMBL" id="BARU01017327">
    <property type="protein sequence ID" value="GAH59060.1"/>
    <property type="molecule type" value="Genomic_DNA"/>
</dbReference>
<evidence type="ECO:0000313" key="1">
    <source>
        <dbReference type="EMBL" id="GAH59060.1"/>
    </source>
</evidence>
<dbReference type="InterPro" id="IPR015424">
    <property type="entry name" value="PyrdxlP-dep_Trfase"/>
</dbReference>
<gene>
    <name evidence="1" type="ORF">S03H2_28752</name>
</gene>
<reference evidence="1" key="1">
    <citation type="journal article" date="2014" name="Front. Microbiol.">
        <title>High frequency of phylogenetically diverse reductive dehalogenase-homologous genes in deep subseafloor sedimentary metagenomes.</title>
        <authorList>
            <person name="Kawai M."/>
            <person name="Futagami T."/>
            <person name="Toyoda A."/>
            <person name="Takaki Y."/>
            <person name="Nishi S."/>
            <person name="Hori S."/>
            <person name="Arai W."/>
            <person name="Tsubouchi T."/>
            <person name="Morono Y."/>
            <person name="Uchiyama I."/>
            <person name="Ito T."/>
            <person name="Fujiyama A."/>
            <person name="Inagaki F."/>
            <person name="Takami H."/>
        </authorList>
    </citation>
    <scope>NUCLEOTIDE SEQUENCE</scope>
    <source>
        <strain evidence="1">Expedition CK06-06</strain>
    </source>
</reference>
<dbReference type="AlphaFoldDB" id="X1HPU3"/>
<name>X1HPU3_9ZZZZ</name>